<accession>A0AA86T3A0</accession>
<reference evidence="2" key="1">
    <citation type="submission" date="2022-10" db="EMBL/GenBank/DDBJ databases">
        <authorList>
            <person name="Koch H."/>
        </authorList>
    </citation>
    <scope>NUCLEOTIDE SEQUENCE</scope>
    <source>
        <strain evidence="2">DNF</strain>
    </source>
</reference>
<dbReference type="PANTHER" id="PTHR34957:SF1">
    <property type="entry name" value="NUCLEAR TRANSPORT FACTOR 2 (NTF2) FAMILY PROTEIN"/>
    <property type="match status" value="1"/>
</dbReference>
<organism evidence="2 3">
    <name type="scientific">Nitrospira tepida</name>
    <dbReference type="NCBI Taxonomy" id="2973512"/>
    <lineage>
        <taxon>Bacteria</taxon>
        <taxon>Pseudomonadati</taxon>
        <taxon>Nitrospirota</taxon>
        <taxon>Nitrospiria</taxon>
        <taxon>Nitrospirales</taxon>
        <taxon>Nitrospiraceae</taxon>
        <taxon>Nitrospira</taxon>
    </lineage>
</organism>
<keyword evidence="3" id="KW-1185">Reference proteome</keyword>
<sequence>MIEQRIEEVARVNQAFYEAFESLDITQMDKIWLQQDYVTCIHPGWGLRSGWPAVRDSWVLIFNHTFDMKFELTDVEVQVAGDVAWVICTENLTTKQDETTVQTRILATNLFERVGDEWLMIHHHGSPVMGGG</sequence>
<dbReference type="EMBL" id="OX365700">
    <property type="protein sequence ID" value="CAI4030906.1"/>
    <property type="molecule type" value="Genomic_DNA"/>
</dbReference>
<dbReference type="AlphaFoldDB" id="A0AA86T3A0"/>
<evidence type="ECO:0000313" key="2">
    <source>
        <dbReference type="EMBL" id="CAI4030906.1"/>
    </source>
</evidence>
<evidence type="ECO:0000259" key="1">
    <source>
        <dbReference type="Pfam" id="PF13474"/>
    </source>
</evidence>
<dbReference type="Proteomes" id="UP001179121">
    <property type="component" value="Chromosome"/>
</dbReference>
<feature type="domain" description="SnoaL-like" evidence="1">
    <location>
        <begin position="9"/>
        <end position="128"/>
    </location>
</feature>
<dbReference type="InterPro" id="IPR032710">
    <property type="entry name" value="NTF2-like_dom_sf"/>
</dbReference>
<dbReference type="PANTHER" id="PTHR34957">
    <property type="entry name" value="NUCLEAR TRANSPORT FACTOR 2 (NTF2) FAMILY PROTEIN"/>
    <property type="match status" value="1"/>
</dbReference>
<protein>
    <submittedName>
        <fullName evidence="2">Alternative dihydrofolate reductase 3</fullName>
    </submittedName>
</protein>
<dbReference type="SUPFAM" id="SSF54427">
    <property type="entry name" value="NTF2-like"/>
    <property type="match status" value="1"/>
</dbReference>
<evidence type="ECO:0000313" key="3">
    <source>
        <dbReference type="Proteomes" id="UP001179121"/>
    </source>
</evidence>
<dbReference type="Pfam" id="PF13474">
    <property type="entry name" value="SnoaL_3"/>
    <property type="match status" value="1"/>
</dbReference>
<gene>
    <name evidence="2" type="ORF">DNFV4_01338</name>
</gene>
<proteinExistence type="predicted"/>
<name>A0AA86T3A0_9BACT</name>
<dbReference type="KEGG" id="nti:DNFV4_01338"/>
<dbReference type="Gene3D" id="3.10.450.50">
    <property type="match status" value="1"/>
</dbReference>
<dbReference type="RefSeq" id="WP_289267875.1">
    <property type="nucleotide sequence ID" value="NZ_OX365700.1"/>
</dbReference>
<dbReference type="InterPro" id="IPR037401">
    <property type="entry name" value="SnoaL-like"/>
</dbReference>